<evidence type="ECO:0000313" key="1">
    <source>
        <dbReference type="EMBL" id="KAA0998651.1"/>
    </source>
</evidence>
<dbReference type="AlphaFoldDB" id="A0A5B0G7R6"/>
<keyword evidence="2" id="KW-1185">Reference proteome</keyword>
<comment type="caution">
    <text evidence="1">The sequence shown here is derived from an EMBL/GenBank/DDBJ whole genome shotgun (WGS) entry which is preliminary data.</text>
</comment>
<evidence type="ECO:0000313" key="2">
    <source>
        <dbReference type="Proteomes" id="UP000325273"/>
    </source>
</evidence>
<name>A0A5B0G7R6_9BURK</name>
<dbReference type="Proteomes" id="UP000325273">
    <property type="component" value="Unassembled WGS sequence"/>
</dbReference>
<sequence>MEMSELEIRNRRTMASARFQKMRESRATLVERGRFFEQLLTDGVWPTQRALAAGIGESVIQVSRCLKASRVPQAIARVFGERQISIRTATALDEIAQQIGKPKLLENARRLGVRNDLTIRSILTALHTGSIGSSGEQRNEQVRLVANRNENYLRLYSPNIAKLRKQLHMLEMHIELAMQLLSLR</sequence>
<dbReference type="SUPFAM" id="SSF109709">
    <property type="entry name" value="KorB DNA-binding domain-like"/>
    <property type="match status" value="1"/>
</dbReference>
<organism evidence="1 2">
    <name type="scientific">Paraburkholderia panacisoli</name>
    <dbReference type="NCBI Taxonomy" id="2603818"/>
    <lineage>
        <taxon>Bacteria</taxon>
        <taxon>Pseudomonadati</taxon>
        <taxon>Pseudomonadota</taxon>
        <taxon>Betaproteobacteria</taxon>
        <taxon>Burkholderiales</taxon>
        <taxon>Burkholderiaceae</taxon>
        <taxon>Paraburkholderia</taxon>
    </lineage>
</organism>
<dbReference type="Gene3D" id="1.10.10.2830">
    <property type="match status" value="1"/>
</dbReference>
<dbReference type="EMBL" id="VTUZ01000055">
    <property type="protein sequence ID" value="KAA0998651.1"/>
    <property type="molecule type" value="Genomic_DNA"/>
</dbReference>
<proteinExistence type="predicted"/>
<reference evidence="1 2" key="1">
    <citation type="submission" date="2019-08" db="EMBL/GenBank/DDBJ databases">
        <title>Paraburkholderia sp. DCY113.</title>
        <authorList>
            <person name="Kang J."/>
        </authorList>
    </citation>
    <scope>NUCLEOTIDE SEQUENCE [LARGE SCALE GENOMIC DNA]</scope>
    <source>
        <strain evidence="1 2">DCY113</strain>
    </source>
</reference>
<accession>A0A5B0G7R6</accession>
<gene>
    <name evidence="1" type="ORF">FVF58_43825</name>
</gene>
<protein>
    <submittedName>
        <fullName evidence="1">Uncharacterized protein</fullName>
    </submittedName>
</protein>